<dbReference type="PANTHER" id="PTHR23021">
    <property type="entry name" value="SERPENTINE RECEPTOR, CLASS T"/>
    <property type="match status" value="1"/>
</dbReference>
<reference evidence="2 3" key="1">
    <citation type="submission" date="2013-12" db="EMBL/GenBank/DDBJ databases">
        <title>Draft genome of the parsitic nematode Ancylostoma duodenale.</title>
        <authorList>
            <person name="Mitreva M."/>
        </authorList>
    </citation>
    <scope>NUCLEOTIDE SEQUENCE [LARGE SCALE GENOMIC DNA]</scope>
    <source>
        <strain evidence="2 3">Zhejiang</strain>
    </source>
</reference>
<feature type="transmembrane region" description="Helical" evidence="1">
    <location>
        <begin position="140"/>
        <end position="160"/>
    </location>
</feature>
<feature type="transmembrane region" description="Helical" evidence="1">
    <location>
        <begin position="95"/>
        <end position="119"/>
    </location>
</feature>
<keyword evidence="1" id="KW-0472">Membrane</keyword>
<evidence type="ECO:0000256" key="1">
    <source>
        <dbReference type="SAM" id="Phobius"/>
    </source>
</evidence>
<evidence type="ECO:0008006" key="4">
    <source>
        <dbReference type="Google" id="ProtNLM"/>
    </source>
</evidence>
<gene>
    <name evidence="2" type="ORF">ANCDUO_04911</name>
</gene>
<evidence type="ECO:0000313" key="2">
    <source>
        <dbReference type="EMBL" id="KIH64776.1"/>
    </source>
</evidence>
<accession>A0A0C2H5S0</accession>
<organism evidence="2 3">
    <name type="scientific">Ancylostoma duodenale</name>
    <dbReference type="NCBI Taxonomy" id="51022"/>
    <lineage>
        <taxon>Eukaryota</taxon>
        <taxon>Metazoa</taxon>
        <taxon>Ecdysozoa</taxon>
        <taxon>Nematoda</taxon>
        <taxon>Chromadorea</taxon>
        <taxon>Rhabditida</taxon>
        <taxon>Rhabditina</taxon>
        <taxon>Rhabditomorpha</taxon>
        <taxon>Strongyloidea</taxon>
        <taxon>Ancylostomatidae</taxon>
        <taxon>Ancylostomatinae</taxon>
        <taxon>Ancylostoma</taxon>
    </lineage>
</organism>
<dbReference type="Pfam" id="PF10321">
    <property type="entry name" value="7TM_GPCR_Srt"/>
    <property type="match status" value="2"/>
</dbReference>
<dbReference type="Proteomes" id="UP000054047">
    <property type="component" value="Unassembled WGS sequence"/>
</dbReference>
<proteinExistence type="predicted"/>
<dbReference type="PANTHER" id="PTHR23021:SF11">
    <property type="entry name" value="SERPENTINE RECEPTOR, CLASS T"/>
    <property type="match status" value="1"/>
</dbReference>
<dbReference type="OrthoDB" id="5852380at2759"/>
<evidence type="ECO:0000313" key="3">
    <source>
        <dbReference type="Proteomes" id="UP000054047"/>
    </source>
</evidence>
<name>A0A0C2H5S0_9BILA</name>
<feature type="transmembrane region" description="Helical" evidence="1">
    <location>
        <begin position="65"/>
        <end position="89"/>
    </location>
</feature>
<protein>
    <recommendedName>
        <fullName evidence="4">G-protein coupled receptors family 1 profile domain-containing protein</fullName>
    </recommendedName>
</protein>
<keyword evidence="3" id="KW-1185">Reference proteome</keyword>
<dbReference type="InterPro" id="IPR019425">
    <property type="entry name" value="7TM_GPCR_serpentine_rcpt_Srt"/>
</dbReference>
<sequence>MDDIIINGGFPSKYQCTNESRTAEEPNIALGIYCIVFGVIFISLYLLCLAALTQRDLRSLPVYKIMIFLSICDIAMLVANSILTGFFFIKGVSDNSWIIAGNNLLTVTSTFALYIAFFLSFLYKYNHTYAYRMASREKQMFLQSCAISGVNVSLALIYVYMLYFPVTIAVTIAGLILWQFSSAGPVIVYMVINKTVRRKVLQMFSRKKKMITTTVL</sequence>
<dbReference type="AlphaFoldDB" id="A0A0C2H5S0"/>
<dbReference type="SUPFAM" id="SSF81321">
    <property type="entry name" value="Family A G protein-coupled receptor-like"/>
    <property type="match status" value="1"/>
</dbReference>
<dbReference type="EMBL" id="KN727877">
    <property type="protein sequence ID" value="KIH64776.1"/>
    <property type="molecule type" value="Genomic_DNA"/>
</dbReference>
<keyword evidence="1" id="KW-0812">Transmembrane</keyword>
<keyword evidence="1" id="KW-1133">Transmembrane helix</keyword>
<feature type="transmembrane region" description="Helical" evidence="1">
    <location>
        <begin position="166"/>
        <end position="192"/>
    </location>
</feature>
<feature type="transmembrane region" description="Helical" evidence="1">
    <location>
        <begin position="28"/>
        <end position="53"/>
    </location>
</feature>